<gene>
    <name evidence="1" type="ORF">ACFFX0_27210</name>
</gene>
<accession>A0ABV5G6U3</accession>
<name>A0ABV5G6U3_9MICC</name>
<sequence>MEAAAMAWSCSRAGNIPARGWGVVIHPSIVGRYRLGRGVRRRRRHRNRPNPQEDPMAFKESTTIAHPPSDVFAALVDEAFNRKVTEGLGGALVAFERQGELTGPVSVTMVRSVPVNKLPDAVQKVAGKFLGDKLSVEQQETWSAPAADGSRTGQLVVTVGAAKTTATAEQLLLPTDDGTEVRVTGTLECRIPLLGKKIGQAAEPRVGHVLGRQAREVATWLKR</sequence>
<comment type="caution">
    <text evidence="1">The sequence shown here is derived from an EMBL/GenBank/DDBJ whole genome shotgun (WGS) entry which is preliminary data.</text>
</comment>
<organism evidence="1 2">
    <name type="scientific">Citricoccus parietis</name>
    <dbReference type="NCBI Taxonomy" id="592307"/>
    <lineage>
        <taxon>Bacteria</taxon>
        <taxon>Bacillati</taxon>
        <taxon>Actinomycetota</taxon>
        <taxon>Actinomycetes</taxon>
        <taxon>Micrococcales</taxon>
        <taxon>Micrococcaceae</taxon>
        <taxon>Citricoccus</taxon>
    </lineage>
</organism>
<dbReference type="SUPFAM" id="SSF55961">
    <property type="entry name" value="Bet v1-like"/>
    <property type="match status" value="1"/>
</dbReference>
<keyword evidence="2" id="KW-1185">Reference proteome</keyword>
<reference evidence="1 2" key="1">
    <citation type="submission" date="2024-09" db="EMBL/GenBank/DDBJ databases">
        <authorList>
            <person name="Sun Q."/>
            <person name="Mori K."/>
        </authorList>
    </citation>
    <scope>NUCLEOTIDE SEQUENCE [LARGE SCALE GENOMIC DNA]</scope>
    <source>
        <strain evidence="1 2">CCM 7609</strain>
    </source>
</reference>
<dbReference type="EMBL" id="JBHMFI010000002">
    <property type="protein sequence ID" value="MFB9074678.1"/>
    <property type="molecule type" value="Genomic_DNA"/>
</dbReference>
<dbReference type="Proteomes" id="UP001589575">
    <property type="component" value="Unassembled WGS sequence"/>
</dbReference>
<protein>
    <submittedName>
        <fullName evidence="1">DUF2505 domain-containing protein</fullName>
    </submittedName>
</protein>
<proteinExistence type="predicted"/>
<dbReference type="Pfam" id="PF10698">
    <property type="entry name" value="DUF2505"/>
    <property type="match status" value="1"/>
</dbReference>
<dbReference type="InterPro" id="IPR019639">
    <property type="entry name" value="DUF2505"/>
</dbReference>
<evidence type="ECO:0000313" key="1">
    <source>
        <dbReference type="EMBL" id="MFB9074678.1"/>
    </source>
</evidence>
<evidence type="ECO:0000313" key="2">
    <source>
        <dbReference type="Proteomes" id="UP001589575"/>
    </source>
</evidence>